<keyword evidence="4" id="KW-1185">Reference proteome</keyword>
<dbReference type="InterPro" id="IPR024331">
    <property type="entry name" value="DUF3859"/>
</dbReference>
<feature type="signal peptide" evidence="1">
    <location>
        <begin position="1"/>
        <end position="17"/>
    </location>
</feature>
<evidence type="ECO:0000256" key="1">
    <source>
        <dbReference type="SAM" id="SignalP"/>
    </source>
</evidence>
<dbReference type="Pfam" id="PF12975">
    <property type="entry name" value="DUF3859"/>
    <property type="match status" value="1"/>
</dbReference>
<dbReference type="Proteomes" id="UP000693972">
    <property type="component" value="Unassembled WGS sequence"/>
</dbReference>
<proteinExistence type="predicted"/>
<keyword evidence="1" id="KW-0732">Signal</keyword>
<reference evidence="3 4" key="1">
    <citation type="submission" date="2021-07" db="EMBL/GenBank/DDBJ databases">
        <title>Karlodiniumbacter phycospheric gen. nov., sp. nov., a phycosphere bacterium isolated from karlodinium veneficum.</title>
        <authorList>
            <person name="Peng Y."/>
            <person name="Jiang L."/>
            <person name="Lee J."/>
        </authorList>
    </citation>
    <scope>NUCLEOTIDE SEQUENCE</scope>
    <source>
        <strain evidence="3 4">N5</strain>
    </source>
</reference>
<sequence length="175" mass="18926">MRLLPFALLALATPLHAQSASIYASPELNSFNYDILCYYDNDNPNVPMTPAEIAQINATTAFFDDVSTDGATKIPVGAGVTFGVLSNYPEGVAYDVTSTITHIARDGTVTEDTVTLRFDDVLDIDGWTFDSAAPGNLGIYRFQTFRNGQVIYDLSFDVVTAEEFAGPLPPCVTLP</sequence>
<protein>
    <submittedName>
        <fullName evidence="3">DUF3859 domain-containing protein</fullName>
    </submittedName>
</protein>
<dbReference type="AlphaFoldDB" id="A0A975YFE1"/>
<evidence type="ECO:0000313" key="4">
    <source>
        <dbReference type="Proteomes" id="UP000693972"/>
    </source>
</evidence>
<dbReference type="RefSeq" id="WP_257894164.1">
    <property type="nucleotide sequence ID" value="NZ_JAIMBW010000001.1"/>
</dbReference>
<dbReference type="EMBL" id="CP078073">
    <property type="protein sequence ID" value="QXL87261.1"/>
    <property type="molecule type" value="Genomic_DNA"/>
</dbReference>
<evidence type="ECO:0000259" key="2">
    <source>
        <dbReference type="Pfam" id="PF12975"/>
    </source>
</evidence>
<gene>
    <name evidence="3" type="ORF">KUL25_17795</name>
</gene>
<feature type="chain" id="PRO_5037087554" evidence="1">
    <location>
        <begin position="18"/>
        <end position="175"/>
    </location>
</feature>
<feature type="domain" description="DUF3859" evidence="2">
    <location>
        <begin position="25"/>
        <end position="158"/>
    </location>
</feature>
<organism evidence="3">
    <name type="scientific">Gymnodinialimonas phycosphaerae</name>
    <dbReference type="NCBI Taxonomy" id="2841589"/>
    <lineage>
        <taxon>Bacteria</taxon>
        <taxon>Pseudomonadati</taxon>
        <taxon>Pseudomonadota</taxon>
        <taxon>Alphaproteobacteria</taxon>
        <taxon>Rhodobacterales</taxon>
        <taxon>Paracoccaceae</taxon>
        <taxon>Gymnodinialimonas</taxon>
    </lineage>
</organism>
<accession>A0A975YFE1</accession>
<evidence type="ECO:0000313" key="3">
    <source>
        <dbReference type="EMBL" id="QXL87261.1"/>
    </source>
</evidence>
<dbReference type="EMBL" id="JAIMBW010000001">
    <property type="protein sequence ID" value="MBY4894616.1"/>
    <property type="molecule type" value="Genomic_DNA"/>
</dbReference>
<name>A0A975YFE1_9RHOB</name>